<dbReference type="PANTHER" id="PTHR43574">
    <property type="entry name" value="EPIMERASE-RELATED"/>
    <property type="match status" value="1"/>
</dbReference>
<protein>
    <submittedName>
        <fullName evidence="2">SDR family oxidoreductase</fullName>
    </submittedName>
</protein>
<gene>
    <name evidence="2" type="ORF">ID128_03075</name>
</gene>
<keyword evidence="1" id="KW-0520">NAD</keyword>
<dbReference type="InterPro" id="IPR036291">
    <property type="entry name" value="NAD(P)-bd_dom_sf"/>
</dbReference>
<proteinExistence type="predicted"/>
<dbReference type="RefSeq" id="WP_191110663.1">
    <property type="nucleotide sequence ID" value="NZ_CP061738.1"/>
</dbReference>
<dbReference type="CDD" id="cd05266">
    <property type="entry name" value="SDR_a4"/>
    <property type="match status" value="1"/>
</dbReference>
<dbReference type="EMBL" id="CP061738">
    <property type="protein sequence ID" value="QOD37831.1"/>
    <property type="molecule type" value="Genomic_DNA"/>
</dbReference>
<sequence length="260" mass="29442">MHLFCFGYGYVARFFSKRLLDLYWKVSGTSRNQDVQSVSLFNYDKVNKDTLQDVTHVLVSIPPDGDDVLERYGSCLQNVKWLGYLSATSVYGDHAGNWVTEESETKPMESRGENRLRSEKKWLNSNLPVHIFRLAGIYGPGRNVLVDLRLGRAKHVQKEGHFFSRIHVEDISNILFSSMQNIKPGEIYNCADDLPATQSEVVTYAAKLLNVSIPEPTEVSLLPDCVQSFYLGSKKVSNAKIKRELGISLIYPNYRVGLES</sequence>
<evidence type="ECO:0000313" key="3">
    <source>
        <dbReference type="Proteomes" id="UP000516514"/>
    </source>
</evidence>
<dbReference type="Proteomes" id="UP000516514">
    <property type="component" value="Chromosome"/>
</dbReference>
<reference evidence="2 3" key="1">
    <citation type="submission" date="2020-09" db="EMBL/GenBank/DDBJ databases">
        <title>An Earliest Endosymbiont, Wolbachia massiliensis sp. nov., Strain PL13 From the Bed Bug (Cimex hemipterius), Type strain of a New supergroup T.</title>
        <authorList>
            <person name="Laidoudi Y."/>
            <person name="Levasseur A."/>
            <person name="Medkour H."/>
            <person name="Maaloum M."/>
            <person name="BenKhedher M."/>
            <person name="Sambou M."/>
            <person name="Bassene H."/>
            <person name="Davoust B."/>
            <person name="Fenollar F."/>
            <person name="Raoult D."/>
            <person name="Mediannikov O."/>
        </authorList>
    </citation>
    <scope>NUCLEOTIDE SEQUENCE [LARGE SCALE GENOMIC DNA]</scope>
    <source>
        <strain evidence="2 3">PL13</strain>
    </source>
</reference>
<evidence type="ECO:0000313" key="2">
    <source>
        <dbReference type="EMBL" id="QOD37831.1"/>
    </source>
</evidence>
<evidence type="ECO:0000256" key="1">
    <source>
        <dbReference type="ARBA" id="ARBA00023027"/>
    </source>
</evidence>
<accession>A0A7L7YRB5</accession>
<dbReference type="SUPFAM" id="SSF51735">
    <property type="entry name" value="NAD(P)-binding Rossmann-fold domains"/>
    <property type="match status" value="1"/>
</dbReference>
<organism evidence="2 3">
    <name type="scientific">Candidatus Wolbachia massiliensis</name>
    <dbReference type="NCBI Taxonomy" id="1845000"/>
    <lineage>
        <taxon>Bacteria</taxon>
        <taxon>Pseudomonadati</taxon>
        <taxon>Pseudomonadota</taxon>
        <taxon>Alphaproteobacteria</taxon>
        <taxon>Rickettsiales</taxon>
        <taxon>Anaplasmataceae</taxon>
        <taxon>Wolbachieae</taxon>
        <taxon>Wolbachia</taxon>
    </lineage>
</organism>
<dbReference type="AlphaFoldDB" id="A0A7L7YRB5"/>
<dbReference type="KEGG" id="wms:ID128_03075"/>
<name>A0A7L7YRB5_9RICK</name>
<dbReference type="Gene3D" id="3.40.50.720">
    <property type="entry name" value="NAD(P)-binding Rossmann-like Domain"/>
    <property type="match status" value="1"/>
</dbReference>
<keyword evidence="3" id="KW-1185">Reference proteome</keyword>